<comment type="caution">
    <text evidence="2">The sequence shown here is derived from an EMBL/GenBank/DDBJ whole genome shotgun (WGS) entry which is preliminary data.</text>
</comment>
<gene>
    <name evidence="2" type="ORF">FHL15_010700</name>
</gene>
<dbReference type="InterPro" id="IPR053175">
    <property type="entry name" value="DHMBA_Reg_Transcription_Factor"/>
</dbReference>
<keyword evidence="1" id="KW-0539">Nucleus</keyword>
<evidence type="ECO:0000256" key="1">
    <source>
        <dbReference type="ARBA" id="ARBA00023242"/>
    </source>
</evidence>
<proteinExistence type="predicted"/>
<dbReference type="Proteomes" id="UP000319160">
    <property type="component" value="Unassembled WGS sequence"/>
</dbReference>
<keyword evidence="3" id="KW-1185">Reference proteome</keyword>
<organism evidence="2 3">
    <name type="scientific">Xylaria flabelliformis</name>
    <dbReference type="NCBI Taxonomy" id="2512241"/>
    <lineage>
        <taxon>Eukaryota</taxon>
        <taxon>Fungi</taxon>
        <taxon>Dikarya</taxon>
        <taxon>Ascomycota</taxon>
        <taxon>Pezizomycotina</taxon>
        <taxon>Sordariomycetes</taxon>
        <taxon>Xylariomycetidae</taxon>
        <taxon>Xylariales</taxon>
        <taxon>Xylariaceae</taxon>
        <taxon>Xylaria</taxon>
    </lineage>
</organism>
<dbReference type="Gene3D" id="4.10.240.10">
    <property type="entry name" value="Zn(2)-C6 fungal-type DNA-binding domain"/>
    <property type="match status" value="1"/>
</dbReference>
<dbReference type="GO" id="GO:0000981">
    <property type="term" value="F:DNA-binding transcription factor activity, RNA polymerase II-specific"/>
    <property type="evidence" value="ECO:0007669"/>
    <property type="project" value="InterPro"/>
</dbReference>
<reference evidence="3" key="1">
    <citation type="submission" date="2019-06" db="EMBL/GenBank/DDBJ databases">
        <title>Draft genome sequence of the griseofulvin-producing fungus Xylaria cubensis strain G536.</title>
        <authorList>
            <person name="Mead M.E."/>
            <person name="Raja H.A."/>
            <person name="Steenwyk J.L."/>
            <person name="Knowles S.L."/>
            <person name="Oberlies N.H."/>
            <person name="Rokas A."/>
        </authorList>
    </citation>
    <scope>NUCLEOTIDE SEQUENCE [LARGE SCALE GENOMIC DNA]</scope>
    <source>
        <strain evidence="3">G536</strain>
    </source>
</reference>
<dbReference type="InterPro" id="IPR036864">
    <property type="entry name" value="Zn2-C6_fun-type_DNA-bd_sf"/>
</dbReference>
<protein>
    <recommendedName>
        <fullName evidence="4">Zn(2)-C6 fungal-type domain-containing protein</fullName>
    </recommendedName>
</protein>
<name>A0A553HKA9_9PEZI</name>
<dbReference type="GO" id="GO:0008270">
    <property type="term" value="F:zinc ion binding"/>
    <property type="evidence" value="ECO:0007669"/>
    <property type="project" value="InterPro"/>
</dbReference>
<sequence>MDPHNRRRHPTTTRLPYSLGCHACRRMKVKVLYPRPHYRHSLIGSRQCDEEKPQCVRCTKGGRMCPGYRDANQVVFRSVNTEFIPEAQNSHLRKTSKSGGLLIESISSTPLLTQPTERWEAKAIGHFLYNYSLAPTKDSPGYLGFLSDLLSKEPSNRQLKSGVLAAGYASLANITGLSHLKRSAEKHYGETLQSISMALTDPAEASSDTSLTAIILLQMYEVCYLREMWQSFHNDHSQAISDITLVPQDPHDKGLVELHRLRGNSPSRTAAADGILHIIHGRLHFNSVGGLHPSRIDAELAFEGLNISSSQDELWCIMREMSESCGKIRAIMSDPRRNMPESAIIQSFDRIFAAYLHLLRWEATQSLTRSYQSYKMFSREENDTHQETFPYKYHLFKHIAHGAMWIGFWCTTIYALQTLTRTSSLLDVQLLSRGWHQWDFNKRLRDAIGEICACVPYMMGDVDQLGLPMVGKEGKAIGSFFLLRGLYVAICVEELTDLQSSYILKTLLRIAHVRGIKLALRPRSRWFAQHGIAT</sequence>
<evidence type="ECO:0000313" key="2">
    <source>
        <dbReference type="EMBL" id="TRX88387.1"/>
    </source>
</evidence>
<dbReference type="InterPro" id="IPR001138">
    <property type="entry name" value="Zn2Cys6_DnaBD"/>
</dbReference>
<dbReference type="PANTHER" id="PTHR38791">
    <property type="entry name" value="ZN(II)2CYS6 TRANSCRIPTION FACTOR (EUROFUNG)-RELATED-RELATED"/>
    <property type="match status" value="1"/>
</dbReference>
<dbReference type="CDD" id="cd00067">
    <property type="entry name" value="GAL4"/>
    <property type="match status" value="1"/>
</dbReference>
<accession>A0A553HKA9</accession>
<dbReference type="OrthoDB" id="4491390at2759"/>
<evidence type="ECO:0008006" key="4">
    <source>
        <dbReference type="Google" id="ProtNLM"/>
    </source>
</evidence>
<dbReference type="EMBL" id="VFLP01000089">
    <property type="protein sequence ID" value="TRX88387.1"/>
    <property type="molecule type" value="Genomic_DNA"/>
</dbReference>
<dbReference type="AlphaFoldDB" id="A0A553HKA9"/>
<evidence type="ECO:0000313" key="3">
    <source>
        <dbReference type="Proteomes" id="UP000319160"/>
    </source>
</evidence>